<reference evidence="2 3" key="2">
    <citation type="submission" date="2018-11" db="EMBL/GenBank/DDBJ databases">
        <authorList>
            <consortium name="Pathogen Informatics"/>
        </authorList>
    </citation>
    <scope>NUCLEOTIDE SEQUENCE [LARGE SCALE GENOMIC DNA]</scope>
</reference>
<dbReference type="GO" id="GO:0005737">
    <property type="term" value="C:cytoplasm"/>
    <property type="evidence" value="ECO:0007669"/>
    <property type="project" value="TreeGrafter"/>
</dbReference>
<dbReference type="PRINTS" id="PR00800">
    <property type="entry name" value="YHDCRBOXLASE"/>
</dbReference>
<evidence type="ECO:0000313" key="4">
    <source>
        <dbReference type="WBParaSite" id="GPUH_0001560001-mRNA-1"/>
    </source>
</evidence>
<dbReference type="SUPFAM" id="SSF53383">
    <property type="entry name" value="PLP-dependent transferases"/>
    <property type="match status" value="1"/>
</dbReference>
<reference evidence="4" key="1">
    <citation type="submission" date="2016-06" db="UniProtKB">
        <authorList>
            <consortium name="WormBaseParasite"/>
        </authorList>
    </citation>
    <scope>IDENTIFICATION</scope>
</reference>
<dbReference type="PANTHER" id="PTHR11999:SF70">
    <property type="entry name" value="MIP05841P"/>
    <property type="match status" value="1"/>
</dbReference>
<dbReference type="EMBL" id="UYRT01082643">
    <property type="protein sequence ID" value="VDN26269.1"/>
    <property type="molecule type" value="Genomic_DNA"/>
</dbReference>
<keyword evidence="1" id="KW-0210">Decarboxylase</keyword>
<protein>
    <submittedName>
        <fullName evidence="4">Lysine decarboxylase</fullName>
    </submittedName>
</protein>
<accession>A0A183E3N8</accession>
<dbReference type="AlphaFoldDB" id="A0A183E3N8"/>
<dbReference type="InterPro" id="IPR010977">
    <property type="entry name" value="Aromatic_deC"/>
</dbReference>
<dbReference type="GO" id="GO:0006520">
    <property type="term" value="P:amino acid metabolic process"/>
    <property type="evidence" value="ECO:0007669"/>
    <property type="project" value="InterPro"/>
</dbReference>
<evidence type="ECO:0000313" key="2">
    <source>
        <dbReference type="EMBL" id="VDN26269.1"/>
    </source>
</evidence>
<name>A0A183E3N8_9BILA</name>
<organism evidence="4">
    <name type="scientific">Gongylonema pulchrum</name>
    <dbReference type="NCBI Taxonomy" id="637853"/>
    <lineage>
        <taxon>Eukaryota</taxon>
        <taxon>Metazoa</taxon>
        <taxon>Ecdysozoa</taxon>
        <taxon>Nematoda</taxon>
        <taxon>Chromadorea</taxon>
        <taxon>Rhabditida</taxon>
        <taxon>Spirurina</taxon>
        <taxon>Spiruromorpha</taxon>
        <taxon>Spiruroidea</taxon>
        <taxon>Gongylonematidae</taxon>
        <taxon>Gongylonema</taxon>
    </lineage>
</organism>
<dbReference type="Gene3D" id="1.20.1340.10">
    <property type="entry name" value="dopa decarboxylase, N-terminal domain"/>
    <property type="match status" value="1"/>
</dbReference>
<gene>
    <name evidence="2" type="ORF">GPUH_LOCUS15578</name>
</gene>
<dbReference type="PANTHER" id="PTHR11999">
    <property type="entry name" value="GROUP II PYRIDOXAL-5-PHOSPHATE DECARBOXYLASE"/>
    <property type="match status" value="1"/>
</dbReference>
<keyword evidence="3" id="KW-1185">Reference proteome</keyword>
<proteinExistence type="predicted"/>
<evidence type="ECO:0000313" key="3">
    <source>
        <dbReference type="Proteomes" id="UP000271098"/>
    </source>
</evidence>
<dbReference type="Proteomes" id="UP000271098">
    <property type="component" value="Unassembled WGS sequence"/>
</dbReference>
<keyword evidence="1" id="KW-0456">Lyase</keyword>
<evidence type="ECO:0000256" key="1">
    <source>
        <dbReference type="ARBA" id="ARBA00022793"/>
    </source>
</evidence>
<dbReference type="WBParaSite" id="GPUH_0001560001-mRNA-1">
    <property type="protein sequence ID" value="GPUH_0001560001-mRNA-1"/>
    <property type="gene ID" value="GPUH_0001560001"/>
</dbReference>
<sequence length="77" mass="8967">MSSNDFRKYGKEMVDYIVDYVQNIHKKRVVPAIEPGYLRDLLPDTAPYHAESYEAVISDFEKYIMPGVTFFGFLENP</sequence>
<dbReference type="InterPro" id="IPR015424">
    <property type="entry name" value="PyrdxlP-dep_Trfase"/>
</dbReference>
<dbReference type="GO" id="GO:0016831">
    <property type="term" value="F:carboxy-lyase activity"/>
    <property type="evidence" value="ECO:0007669"/>
    <property type="project" value="UniProtKB-KW"/>
</dbReference>
<dbReference type="OrthoDB" id="639767at2759"/>